<keyword evidence="2" id="KW-1185">Reference proteome</keyword>
<reference evidence="1 2" key="1">
    <citation type="journal article" date="2022" name="New Phytol.">
        <title>Ecological generalism drives hyperdiversity of secondary metabolite gene clusters in xylarialean endophytes.</title>
        <authorList>
            <person name="Franco M.E.E."/>
            <person name="Wisecaver J.H."/>
            <person name="Arnold A.E."/>
            <person name="Ju Y.M."/>
            <person name="Slot J.C."/>
            <person name="Ahrendt S."/>
            <person name="Moore L.P."/>
            <person name="Eastman K.E."/>
            <person name="Scott K."/>
            <person name="Konkel Z."/>
            <person name="Mondo S.J."/>
            <person name="Kuo A."/>
            <person name="Hayes R.D."/>
            <person name="Haridas S."/>
            <person name="Andreopoulos B."/>
            <person name="Riley R."/>
            <person name="LaButti K."/>
            <person name="Pangilinan J."/>
            <person name="Lipzen A."/>
            <person name="Amirebrahimi M."/>
            <person name="Yan J."/>
            <person name="Adam C."/>
            <person name="Keymanesh K."/>
            <person name="Ng V."/>
            <person name="Louie K."/>
            <person name="Northen T."/>
            <person name="Drula E."/>
            <person name="Henrissat B."/>
            <person name="Hsieh H.M."/>
            <person name="Youens-Clark K."/>
            <person name="Lutzoni F."/>
            <person name="Miadlikowska J."/>
            <person name="Eastwood D.C."/>
            <person name="Hamelin R.C."/>
            <person name="Grigoriev I.V."/>
            <person name="U'Ren J.M."/>
        </authorList>
    </citation>
    <scope>NUCLEOTIDE SEQUENCE [LARGE SCALE GENOMIC DNA]</scope>
    <source>
        <strain evidence="1 2">CBS 119005</strain>
    </source>
</reference>
<gene>
    <name evidence="1" type="ORF">F4820DRAFT_412891</name>
</gene>
<sequence length="832" mass="90478">MDQQSTAARQAQPSQTQSQVKPLSCTNCRARKLKCSREYPCHHCLRTGTECVFPTRKRIRKPRRNKNSELLQRLSRLESIVGEVGLSDLAQGKGKGRGGGGGNPAATAGASRSSGTGSSALPPNLIASSMNAGPLVEEPESPGQTPRAVDGSTQQQNDWQKPLQESKASRYLSGEFWSSLCCEVEGLRQTLEQSTDSDEEDQPLQEATPDSAANDRTSPSATSAFSPGMLLGSGSSRLSYDDAVEHPPPDHIRYLTQTFFTNVDMILKILHRPTVEATLRALADAPTPELRPQLSPELEALVFSIYHAAVASLSDDACLVNLQRRREDLTRSFAAAVEHLLVRADYLGSARLETLQALTLYVACVRSTRGSRASWALLSLPVRLAQALHLHREAGSAGRSPYETELRRRLWWQLIVLDIRASEDRGTTTIVARDSYDTHLPLNLNDADFGPDTPGPLVERQGPTDVTFSLCTARSSGIFLYVEHAHQGAAGFVGGSSAGEACALVPPPRSVEETVRHAQSLEAQFVATADPSHAPSYLASVAVRLIILKLWLIMQYPLHPRRRPRPASREQVSGMFPTEATLRTAISIVELNEYLRTGPYGDRFRWWAETYVQWHPLAVALAELCALTRGDLADRAWRIIDDGFPAWSEVIADTKSGALWRPLRKLYKKAKAARLAANAPDPSATATTDATTGNTTTTTAMEVEQGDEADSGTIFVRTDLDDRPPEGGDNTTTTITTTTAEPQGAYQMDISSAREPSMPPDLDTLSTSPYALSQSMWGWADLNFDIQFLDLGAGSGGPSGPNPMEWSAWDDFVNEAQAEGQQQGSGSSEGDL</sequence>
<dbReference type="EMBL" id="MU393445">
    <property type="protein sequence ID" value="KAI4867632.1"/>
    <property type="molecule type" value="Genomic_DNA"/>
</dbReference>
<evidence type="ECO:0000313" key="2">
    <source>
        <dbReference type="Proteomes" id="UP001497700"/>
    </source>
</evidence>
<evidence type="ECO:0000313" key="1">
    <source>
        <dbReference type="EMBL" id="KAI4867632.1"/>
    </source>
</evidence>
<dbReference type="Proteomes" id="UP001497700">
    <property type="component" value="Unassembled WGS sequence"/>
</dbReference>
<comment type="caution">
    <text evidence="1">The sequence shown here is derived from an EMBL/GenBank/DDBJ whole genome shotgun (WGS) entry which is preliminary data.</text>
</comment>
<protein>
    <submittedName>
        <fullName evidence="1">Fungal-specific transcription factor domain-containing protein</fullName>
    </submittedName>
</protein>
<organism evidence="1 2">
    <name type="scientific">Hypoxylon rubiginosum</name>
    <dbReference type="NCBI Taxonomy" id="110542"/>
    <lineage>
        <taxon>Eukaryota</taxon>
        <taxon>Fungi</taxon>
        <taxon>Dikarya</taxon>
        <taxon>Ascomycota</taxon>
        <taxon>Pezizomycotina</taxon>
        <taxon>Sordariomycetes</taxon>
        <taxon>Xylariomycetidae</taxon>
        <taxon>Xylariales</taxon>
        <taxon>Hypoxylaceae</taxon>
        <taxon>Hypoxylon</taxon>
    </lineage>
</organism>
<proteinExistence type="predicted"/>
<accession>A0ACB9Z8J9</accession>
<name>A0ACB9Z8J9_9PEZI</name>